<evidence type="ECO:0000256" key="2">
    <source>
        <dbReference type="SAM" id="Phobius"/>
    </source>
</evidence>
<accession>A0AAW2H853</accession>
<reference evidence="3" key="1">
    <citation type="journal article" date="2024" name="Gigascience">
        <title>Chromosome-level genome of the poultry shaft louse Menopon gallinae provides insight into the host-switching and adaptive evolution of parasitic lice.</title>
        <authorList>
            <person name="Xu Y."/>
            <person name="Ma L."/>
            <person name="Liu S."/>
            <person name="Liang Y."/>
            <person name="Liu Q."/>
            <person name="He Z."/>
            <person name="Tian L."/>
            <person name="Duan Y."/>
            <person name="Cai W."/>
            <person name="Li H."/>
            <person name="Song F."/>
        </authorList>
    </citation>
    <scope>NUCLEOTIDE SEQUENCE</scope>
    <source>
        <strain evidence="3">Cailab_2023a</strain>
    </source>
</reference>
<keyword evidence="2" id="KW-0812">Transmembrane</keyword>
<evidence type="ECO:0000313" key="3">
    <source>
        <dbReference type="EMBL" id="KAL0265894.1"/>
    </source>
</evidence>
<organism evidence="3">
    <name type="scientific">Menopon gallinae</name>
    <name type="common">poultry shaft louse</name>
    <dbReference type="NCBI Taxonomy" id="328185"/>
    <lineage>
        <taxon>Eukaryota</taxon>
        <taxon>Metazoa</taxon>
        <taxon>Ecdysozoa</taxon>
        <taxon>Arthropoda</taxon>
        <taxon>Hexapoda</taxon>
        <taxon>Insecta</taxon>
        <taxon>Pterygota</taxon>
        <taxon>Neoptera</taxon>
        <taxon>Paraneoptera</taxon>
        <taxon>Psocodea</taxon>
        <taxon>Troctomorpha</taxon>
        <taxon>Phthiraptera</taxon>
        <taxon>Amblycera</taxon>
        <taxon>Menoponidae</taxon>
        <taxon>Menopon</taxon>
    </lineage>
</organism>
<feature type="transmembrane region" description="Helical" evidence="2">
    <location>
        <begin position="140"/>
        <end position="163"/>
    </location>
</feature>
<feature type="region of interest" description="Disordered" evidence="1">
    <location>
        <begin position="168"/>
        <end position="197"/>
    </location>
</feature>
<name>A0AAW2H853_9NEOP</name>
<proteinExistence type="predicted"/>
<dbReference type="AlphaFoldDB" id="A0AAW2H853"/>
<protein>
    <submittedName>
        <fullName evidence="3">Uncharacterized protein</fullName>
    </submittedName>
</protein>
<evidence type="ECO:0000256" key="1">
    <source>
        <dbReference type="SAM" id="MobiDB-lite"/>
    </source>
</evidence>
<sequence length="197" mass="21505">MVSHSSLQCTWNAQTSGVPAFPARYADTRPVHSRLKHPGAALDGDPLDAVPWLARRSGCLPLIVRKAIRPGAYSAFFYLHGQYLPARLVNDIYKYLVHADLTMNKMIIIIASVIAALVVIVLLIYFLYSKKGSSDITGGSVISVLAVLLILYLLWAFVITWYLKNNHPASTGEKSSEGSKKSSKSSETTAGEDPKGK</sequence>
<keyword evidence="2" id="KW-1133">Transmembrane helix</keyword>
<keyword evidence="2" id="KW-0472">Membrane</keyword>
<gene>
    <name evidence="3" type="ORF">PYX00_011611</name>
</gene>
<comment type="caution">
    <text evidence="3">The sequence shown here is derived from an EMBL/GenBank/DDBJ whole genome shotgun (WGS) entry which is preliminary data.</text>
</comment>
<feature type="transmembrane region" description="Helical" evidence="2">
    <location>
        <begin position="106"/>
        <end position="128"/>
    </location>
</feature>
<dbReference type="EMBL" id="JARGDH010000006">
    <property type="protein sequence ID" value="KAL0265894.1"/>
    <property type="molecule type" value="Genomic_DNA"/>
</dbReference>